<dbReference type="Proteomes" id="UP000555411">
    <property type="component" value="Unassembled WGS sequence"/>
</dbReference>
<dbReference type="AlphaFoldDB" id="A0A842IAV0"/>
<evidence type="ECO:0000313" key="3">
    <source>
        <dbReference type="Proteomes" id="UP000555411"/>
    </source>
</evidence>
<accession>A0A842IAV0</accession>
<keyword evidence="1" id="KW-0812">Transmembrane</keyword>
<sequence>MSITGAIVLFATTWFLVFFIVLPLRFESQQDAGEVVPGTPKSAPSGHVVGRKAKITTVVTLVIWAVLVAVIMSGVISIRNVDVFQILTPRTP</sequence>
<comment type="caution">
    <text evidence="2">The sequence shown here is derived from an EMBL/GenBank/DDBJ whole genome shotgun (WGS) entry which is preliminary data.</text>
</comment>
<proteinExistence type="predicted"/>
<evidence type="ECO:0000313" key="2">
    <source>
        <dbReference type="EMBL" id="MBC2836719.1"/>
    </source>
</evidence>
<reference evidence="2 3" key="1">
    <citation type="journal article" date="2017" name="Int. J. Syst. Evol. Microbiol.">
        <title>Gemmobacter straminiformis sp. nov., isolated from an artificial fountain.</title>
        <authorList>
            <person name="Kang J.Y."/>
            <person name="Kim M.J."/>
            <person name="Chun J."/>
            <person name="Son K.P."/>
            <person name="Jahng K.Y."/>
        </authorList>
    </citation>
    <scope>NUCLEOTIDE SEQUENCE [LARGE SCALE GENOMIC DNA]</scope>
    <source>
        <strain evidence="2 3">CAM-8</strain>
    </source>
</reference>
<organism evidence="2 3">
    <name type="scientific">Paragemmobacter straminiformis</name>
    <dbReference type="NCBI Taxonomy" id="2045119"/>
    <lineage>
        <taxon>Bacteria</taxon>
        <taxon>Pseudomonadati</taxon>
        <taxon>Pseudomonadota</taxon>
        <taxon>Alphaproteobacteria</taxon>
        <taxon>Rhodobacterales</taxon>
        <taxon>Paracoccaceae</taxon>
        <taxon>Paragemmobacter</taxon>
    </lineage>
</organism>
<keyword evidence="1" id="KW-1133">Transmembrane helix</keyword>
<gene>
    <name evidence="2" type="ORF">H7F16_14465</name>
</gene>
<keyword evidence="3" id="KW-1185">Reference proteome</keyword>
<name>A0A842IAV0_9RHOB</name>
<evidence type="ECO:0000256" key="1">
    <source>
        <dbReference type="SAM" id="Phobius"/>
    </source>
</evidence>
<dbReference type="InterPro" id="IPR009935">
    <property type="entry name" value="DUF1467"/>
</dbReference>
<keyword evidence="1" id="KW-0472">Membrane</keyword>
<protein>
    <submittedName>
        <fullName evidence="2">DUF1467 family protein</fullName>
    </submittedName>
</protein>
<feature type="transmembrane region" description="Helical" evidence="1">
    <location>
        <begin position="6"/>
        <end position="24"/>
    </location>
</feature>
<dbReference type="RefSeq" id="WP_185798332.1">
    <property type="nucleotide sequence ID" value="NZ_JACLQD010000004.1"/>
</dbReference>
<dbReference type="Pfam" id="PF07330">
    <property type="entry name" value="DUF1467"/>
    <property type="match status" value="1"/>
</dbReference>
<dbReference type="EMBL" id="JACLQD010000004">
    <property type="protein sequence ID" value="MBC2836719.1"/>
    <property type="molecule type" value="Genomic_DNA"/>
</dbReference>
<feature type="transmembrane region" description="Helical" evidence="1">
    <location>
        <begin position="55"/>
        <end position="78"/>
    </location>
</feature>